<keyword evidence="2" id="KW-1185">Reference proteome</keyword>
<sequence length="69" mass="7614">MALYNGHGTLPYGPASSFKCIQHRGRPVPGSCSCIWMVAPKPSRFLPWITLALHRSTHANIPLSTIQNQ</sequence>
<accession>A0A0E9NHX0</accession>
<organism evidence="1 2">
    <name type="scientific">Saitoella complicata (strain BCRC 22490 / CBS 7301 / JCM 7358 / NBRC 10748 / NRRL Y-17804)</name>
    <dbReference type="NCBI Taxonomy" id="698492"/>
    <lineage>
        <taxon>Eukaryota</taxon>
        <taxon>Fungi</taxon>
        <taxon>Dikarya</taxon>
        <taxon>Ascomycota</taxon>
        <taxon>Taphrinomycotina</taxon>
        <taxon>Taphrinomycotina incertae sedis</taxon>
        <taxon>Saitoella</taxon>
    </lineage>
</organism>
<reference evidence="1 2" key="1">
    <citation type="journal article" date="2011" name="J. Gen. Appl. Microbiol.">
        <title>Draft genome sequencing of the enigmatic yeast Saitoella complicata.</title>
        <authorList>
            <person name="Nishida H."/>
            <person name="Hamamoto M."/>
            <person name="Sugiyama J."/>
        </authorList>
    </citation>
    <scope>NUCLEOTIDE SEQUENCE [LARGE SCALE GENOMIC DNA]</scope>
    <source>
        <strain evidence="1 2">NRRL Y-17804</strain>
    </source>
</reference>
<evidence type="ECO:0000313" key="1">
    <source>
        <dbReference type="EMBL" id="GAO49462.1"/>
    </source>
</evidence>
<protein>
    <submittedName>
        <fullName evidence="1">Uncharacterized protein</fullName>
    </submittedName>
</protein>
<dbReference type="EMBL" id="BACD03000023">
    <property type="protein sequence ID" value="GAO49462.1"/>
    <property type="molecule type" value="Genomic_DNA"/>
</dbReference>
<reference evidence="1 2" key="3">
    <citation type="journal article" date="2015" name="Genome Announc.">
        <title>Draft Genome Sequence of the Archiascomycetous Yeast Saitoella complicata.</title>
        <authorList>
            <person name="Yamauchi K."/>
            <person name="Kondo S."/>
            <person name="Hamamoto M."/>
            <person name="Takahashi Y."/>
            <person name="Ogura Y."/>
            <person name="Hayashi T."/>
            <person name="Nishida H."/>
        </authorList>
    </citation>
    <scope>NUCLEOTIDE SEQUENCE [LARGE SCALE GENOMIC DNA]</scope>
    <source>
        <strain evidence="1 2">NRRL Y-17804</strain>
    </source>
</reference>
<dbReference type="AlphaFoldDB" id="A0A0E9NHX0"/>
<gene>
    <name evidence="1" type="ORF">G7K_3612-t1</name>
</gene>
<comment type="caution">
    <text evidence="1">The sequence shown here is derived from an EMBL/GenBank/DDBJ whole genome shotgun (WGS) entry which is preliminary data.</text>
</comment>
<proteinExistence type="predicted"/>
<name>A0A0E9NHX0_SAICN</name>
<evidence type="ECO:0000313" key="2">
    <source>
        <dbReference type="Proteomes" id="UP000033140"/>
    </source>
</evidence>
<reference evidence="1 2" key="2">
    <citation type="journal article" date="2014" name="J. Gen. Appl. Microbiol.">
        <title>The early diverging ascomycetous budding yeast Saitoella complicata has three histone deacetylases belonging to the Clr6, Hos2, and Rpd3 lineages.</title>
        <authorList>
            <person name="Nishida H."/>
            <person name="Matsumoto T."/>
            <person name="Kondo S."/>
            <person name="Hamamoto M."/>
            <person name="Yoshikawa H."/>
        </authorList>
    </citation>
    <scope>NUCLEOTIDE SEQUENCE [LARGE SCALE GENOMIC DNA]</scope>
    <source>
        <strain evidence="1 2">NRRL Y-17804</strain>
    </source>
</reference>
<dbReference type="Proteomes" id="UP000033140">
    <property type="component" value="Unassembled WGS sequence"/>
</dbReference>